<keyword evidence="3" id="KW-0436">Ligase</keyword>
<dbReference type="SUPFAM" id="SSF47323">
    <property type="entry name" value="Anticodon-binding domain of a subclass of class I aminoacyl-tRNA synthetases"/>
    <property type="match status" value="1"/>
</dbReference>
<keyword evidence="17" id="KW-1185">Reference proteome</keyword>
<proteinExistence type="inferred from homology"/>
<evidence type="ECO:0000256" key="3">
    <source>
        <dbReference type="ARBA" id="ARBA00022598"/>
    </source>
</evidence>
<evidence type="ECO:0000256" key="5">
    <source>
        <dbReference type="ARBA" id="ARBA00022741"/>
    </source>
</evidence>
<sequence length="786" mass="89735">ISGSSLRPEFGFLLQINEEAALAVALNDYLTSRSYLAGFSPSQADQKAFKLLHRPPDPHHVHALRWYRHIAALQQDLNSESIKGKRVQPPWSPPARTDVPQLLVYNSLTRSKELFIPQKGNKVTWYCCGPTVYDASHMGHARSYISFDILRRILKDYFKYDIFYCMNITDIDDKIIKRARQNYLLDQYKAKQPQAAQILQDVLSPFQAHLATTTDPDKKQMLEKLDAAVTAALQPLQASSKKKSFGLSSQVLLESSKDLLADWLDKQFGSEVTENSIFSILPKYWEGEYHKDMAALNVLPADVLTRVSEYVPEIVDFVNKIVSNGYGYESNGSVYFDTSKFDASPQHSYAKLVPEAVGDQKALQEGEGDLSISAERLSEKKSQNDFALWKASKPGEPSWDSPWGKGRPGWHIECSAMAGSILGESMDIHGGGFDLRFPHHDNELAQSEAFFENDYWVRYFLHTGHLTIAGCKMSKSLKNFITIKEALEKNTARQLRLAFLMHSWKDTLDYSSNTMESAVQYEKFMNEFFLNVKDILRAPTDITGQFEKWETAEMELNNSYYDRKSAIHAALCDNIDTRTAMEEMRVLVNQSNCYIASRKSAKQTPNRLLIESIAVYLTSMLKVGLESTVMPYLDVLSDFRESVRKIAREKKVMELLQLCDSVRDDTLPELGVRLEDHEGNPDFILQSSKNWFSLSQLEEEKKKKKEEAAKKKQEQELAKLAKMKIPPCEMFRSETDKYSKFDEAGFPTHDVEGKELSKGQAKKLRKFYEAQEKLYNEYLGMKENGN</sequence>
<evidence type="ECO:0000256" key="9">
    <source>
        <dbReference type="ARBA" id="ARBA00023146"/>
    </source>
</evidence>
<dbReference type="GO" id="GO:0046872">
    <property type="term" value="F:metal ion binding"/>
    <property type="evidence" value="ECO:0007669"/>
    <property type="project" value="UniProtKB-KW"/>
</dbReference>
<evidence type="ECO:0000256" key="11">
    <source>
        <dbReference type="ARBA" id="ARBA00037196"/>
    </source>
</evidence>
<evidence type="ECO:0000256" key="4">
    <source>
        <dbReference type="ARBA" id="ARBA00022723"/>
    </source>
</evidence>
<dbReference type="PANTHER" id="PTHR10890">
    <property type="entry name" value="CYSTEINYL-TRNA SYNTHETASE"/>
    <property type="match status" value="1"/>
</dbReference>
<dbReference type="InterPro" id="IPR036282">
    <property type="entry name" value="Glutathione-S-Trfase_C_sf"/>
</dbReference>
<dbReference type="InterPro" id="IPR015803">
    <property type="entry name" value="Cys-tRNA-ligase"/>
</dbReference>
<dbReference type="InterPro" id="IPR014729">
    <property type="entry name" value="Rossmann-like_a/b/a_fold"/>
</dbReference>
<keyword evidence="4" id="KW-0479">Metal-binding</keyword>
<evidence type="ECO:0000256" key="2">
    <source>
        <dbReference type="ARBA" id="ARBA00012832"/>
    </source>
</evidence>
<keyword evidence="5" id="KW-0547">Nucleotide-binding</keyword>
<dbReference type="InterPro" id="IPR024909">
    <property type="entry name" value="Cys-tRNA/MSH_ligase"/>
</dbReference>
<dbReference type="Pfam" id="PF01406">
    <property type="entry name" value="tRNA-synt_1e"/>
    <property type="match status" value="1"/>
</dbReference>
<evidence type="ECO:0000256" key="1">
    <source>
        <dbReference type="ARBA" id="ARBA00001947"/>
    </source>
</evidence>
<gene>
    <name evidence="16" type="primary">cars1</name>
</gene>
<dbReference type="GO" id="GO:0006423">
    <property type="term" value="P:cysteinyl-tRNA aminoacylation"/>
    <property type="evidence" value="ECO:0007669"/>
    <property type="project" value="InterPro"/>
</dbReference>
<keyword evidence="9" id="KW-0030">Aminoacyl-tRNA synthetase</keyword>
<evidence type="ECO:0000256" key="12">
    <source>
        <dbReference type="ARBA" id="ARBA00039362"/>
    </source>
</evidence>
<dbReference type="GO" id="GO:0005737">
    <property type="term" value="C:cytoplasm"/>
    <property type="evidence" value="ECO:0007669"/>
    <property type="project" value="TreeGrafter"/>
</dbReference>
<reference evidence="16" key="2">
    <citation type="submission" date="2025-08" db="UniProtKB">
        <authorList>
            <consortium name="Ensembl"/>
        </authorList>
    </citation>
    <scope>IDENTIFICATION</scope>
</reference>
<evidence type="ECO:0000259" key="15">
    <source>
        <dbReference type="Pfam" id="PF01406"/>
    </source>
</evidence>
<dbReference type="Ensembl" id="ENSENLT00000011424.1">
    <property type="protein sequence ID" value="ENSENLP00000010934.1"/>
    <property type="gene ID" value="ENSENLG00000003946.1"/>
</dbReference>
<dbReference type="InterPro" id="IPR009080">
    <property type="entry name" value="tRNAsynth_Ia_anticodon-bd"/>
</dbReference>
<feature type="coiled-coil region" evidence="14">
    <location>
        <begin position="694"/>
        <end position="723"/>
    </location>
</feature>
<comment type="cofactor">
    <cofactor evidence="1">
        <name>Zn(2+)</name>
        <dbReference type="ChEBI" id="CHEBI:29105"/>
    </cofactor>
</comment>
<dbReference type="NCBIfam" id="TIGR00435">
    <property type="entry name" value="cysS"/>
    <property type="match status" value="1"/>
</dbReference>
<dbReference type="SUPFAM" id="SSF52374">
    <property type="entry name" value="Nucleotidylyl transferase"/>
    <property type="match status" value="1"/>
</dbReference>
<reference evidence="16" key="3">
    <citation type="submission" date="2025-09" db="UniProtKB">
        <authorList>
            <consortium name="Ensembl"/>
        </authorList>
    </citation>
    <scope>IDENTIFICATION</scope>
</reference>
<feature type="domain" description="tRNA synthetases class I catalytic" evidence="15">
    <location>
        <begin position="117"/>
        <end position="519"/>
    </location>
</feature>
<protein>
    <recommendedName>
        <fullName evidence="12">Cysteine--tRNA ligase, cytoplasmic</fullName>
        <ecNumber evidence="2">6.1.1.16</ecNumber>
    </recommendedName>
    <alternativeName>
        <fullName evidence="10">Cysteinyl-tRNA synthetase</fullName>
    </alternativeName>
</protein>
<evidence type="ECO:0000313" key="16">
    <source>
        <dbReference type="Ensembl" id="ENSENLP00000010934.1"/>
    </source>
</evidence>
<dbReference type="GO" id="GO:0005524">
    <property type="term" value="F:ATP binding"/>
    <property type="evidence" value="ECO:0007669"/>
    <property type="project" value="UniProtKB-KW"/>
</dbReference>
<dbReference type="HAMAP" id="MF_00041">
    <property type="entry name" value="Cys_tRNA_synth"/>
    <property type="match status" value="1"/>
</dbReference>
<name>A0A665TLU7_ECHNA</name>
<accession>A0A665TLU7</accession>
<dbReference type="SUPFAM" id="SSF47616">
    <property type="entry name" value="GST C-terminal domain-like"/>
    <property type="match status" value="1"/>
</dbReference>
<reference evidence="16" key="1">
    <citation type="submission" date="2021-04" db="EMBL/GenBank/DDBJ databases">
        <authorList>
            <consortium name="Wellcome Sanger Institute Data Sharing"/>
        </authorList>
    </citation>
    <scope>NUCLEOTIDE SEQUENCE [LARGE SCALE GENOMIC DNA]</scope>
</reference>
<keyword evidence="6" id="KW-0862">Zinc</keyword>
<organism evidence="16 17">
    <name type="scientific">Echeneis naucrates</name>
    <name type="common">Live sharksucker</name>
    <dbReference type="NCBI Taxonomy" id="173247"/>
    <lineage>
        <taxon>Eukaryota</taxon>
        <taxon>Metazoa</taxon>
        <taxon>Chordata</taxon>
        <taxon>Craniata</taxon>
        <taxon>Vertebrata</taxon>
        <taxon>Euteleostomi</taxon>
        <taxon>Actinopterygii</taxon>
        <taxon>Neopterygii</taxon>
        <taxon>Teleostei</taxon>
        <taxon>Neoteleostei</taxon>
        <taxon>Acanthomorphata</taxon>
        <taxon>Carangaria</taxon>
        <taxon>Carangiformes</taxon>
        <taxon>Echeneidae</taxon>
        <taxon>Echeneis</taxon>
    </lineage>
</organism>
<dbReference type="EC" id="6.1.1.16" evidence="2"/>
<evidence type="ECO:0000256" key="13">
    <source>
        <dbReference type="ARBA" id="ARBA00048159"/>
    </source>
</evidence>
<evidence type="ECO:0000256" key="6">
    <source>
        <dbReference type="ARBA" id="ARBA00022833"/>
    </source>
</evidence>
<evidence type="ECO:0000256" key="8">
    <source>
        <dbReference type="ARBA" id="ARBA00022917"/>
    </source>
</evidence>
<dbReference type="PANTHER" id="PTHR10890:SF3">
    <property type="entry name" value="CYSTEINE--TRNA LIGASE, CYTOPLASMIC"/>
    <property type="match status" value="1"/>
</dbReference>
<keyword evidence="7" id="KW-0067">ATP-binding</keyword>
<dbReference type="CDD" id="cd00672">
    <property type="entry name" value="CysRS_core"/>
    <property type="match status" value="1"/>
</dbReference>
<keyword evidence="14" id="KW-0175">Coiled coil</keyword>
<evidence type="ECO:0000256" key="7">
    <source>
        <dbReference type="ARBA" id="ARBA00022840"/>
    </source>
</evidence>
<dbReference type="CDD" id="cd10310">
    <property type="entry name" value="GST_C_CysRS_N"/>
    <property type="match status" value="1"/>
</dbReference>
<comment type="catalytic activity">
    <reaction evidence="13">
        <text>tRNA(Cys) + L-cysteine + ATP = L-cysteinyl-tRNA(Cys) + AMP + diphosphate</text>
        <dbReference type="Rhea" id="RHEA:17773"/>
        <dbReference type="Rhea" id="RHEA-COMP:9661"/>
        <dbReference type="Rhea" id="RHEA-COMP:9679"/>
        <dbReference type="ChEBI" id="CHEBI:30616"/>
        <dbReference type="ChEBI" id="CHEBI:33019"/>
        <dbReference type="ChEBI" id="CHEBI:35235"/>
        <dbReference type="ChEBI" id="CHEBI:78442"/>
        <dbReference type="ChEBI" id="CHEBI:78517"/>
        <dbReference type="ChEBI" id="CHEBI:456215"/>
        <dbReference type="EC" id="6.1.1.16"/>
    </reaction>
    <physiologicalReaction direction="left-to-right" evidence="13">
        <dbReference type="Rhea" id="RHEA:17774"/>
    </physiologicalReaction>
</comment>
<evidence type="ECO:0000256" key="14">
    <source>
        <dbReference type="SAM" id="Coils"/>
    </source>
</evidence>
<comment type="function">
    <text evidence="11">Catalyzes the ATP-dependent ligation of cysteine to tRNA(Cys).</text>
</comment>
<keyword evidence="8" id="KW-0648">Protein biosynthesis</keyword>
<evidence type="ECO:0000256" key="10">
    <source>
        <dbReference type="ARBA" id="ARBA00031499"/>
    </source>
</evidence>
<dbReference type="PRINTS" id="PR00983">
    <property type="entry name" value="TRNASYNTHCYS"/>
</dbReference>
<evidence type="ECO:0000313" key="17">
    <source>
        <dbReference type="Proteomes" id="UP000472264"/>
    </source>
</evidence>
<dbReference type="Proteomes" id="UP000472264">
    <property type="component" value="Chromosome 3"/>
</dbReference>
<dbReference type="Gene3D" id="3.40.50.620">
    <property type="entry name" value="HUPs"/>
    <property type="match status" value="1"/>
</dbReference>
<dbReference type="GO" id="GO:0004817">
    <property type="term" value="F:cysteine-tRNA ligase activity"/>
    <property type="evidence" value="ECO:0007669"/>
    <property type="project" value="UniProtKB-EC"/>
</dbReference>
<dbReference type="InterPro" id="IPR032678">
    <property type="entry name" value="tRNA-synt_1_cat_dom"/>
</dbReference>
<dbReference type="AlphaFoldDB" id="A0A665TLU7"/>